<protein>
    <submittedName>
        <fullName evidence="1">Uncharacterized protein</fullName>
    </submittedName>
</protein>
<proteinExistence type="predicted"/>
<organism evidence="1 2">
    <name type="scientific">Portunus trituberculatus</name>
    <name type="common">Swimming crab</name>
    <name type="synonym">Neptunus trituberculatus</name>
    <dbReference type="NCBI Taxonomy" id="210409"/>
    <lineage>
        <taxon>Eukaryota</taxon>
        <taxon>Metazoa</taxon>
        <taxon>Ecdysozoa</taxon>
        <taxon>Arthropoda</taxon>
        <taxon>Crustacea</taxon>
        <taxon>Multicrustacea</taxon>
        <taxon>Malacostraca</taxon>
        <taxon>Eumalacostraca</taxon>
        <taxon>Eucarida</taxon>
        <taxon>Decapoda</taxon>
        <taxon>Pleocyemata</taxon>
        <taxon>Brachyura</taxon>
        <taxon>Eubrachyura</taxon>
        <taxon>Portunoidea</taxon>
        <taxon>Portunidae</taxon>
        <taxon>Portuninae</taxon>
        <taxon>Portunus</taxon>
    </lineage>
</organism>
<dbReference type="Proteomes" id="UP000324222">
    <property type="component" value="Unassembled WGS sequence"/>
</dbReference>
<reference evidence="1 2" key="1">
    <citation type="submission" date="2019-05" db="EMBL/GenBank/DDBJ databases">
        <title>Another draft genome of Portunus trituberculatus and its Hox gene families provides insights of decapod evolution.</title>
        <authorList>
            <person name="Jeong J.-H."/>
            <person name="Song I."/>
            <person name="Kim S."/>
            <person name="Choi T."/>
            <person name="Kim D."/>
            <person name="Ryu S."/>
            <person name="Kim W."/>
        </authorList>
    </citation>
    <scope>NUCLEOTIDE SEQUENCE [LARGE SCALE GENOMIC DNA]</scope>
    <source>
        <tissue evidence="1">Muscle</tissue>
    </source>
</reference>
<accession>A0A5B7CKP3</accession>
<evidence type="ECO:0000313" key="2">
    <source>
        <dbReference type="Proteomes" id="UP000324222"/>
    </source>
</evidence>
<keyword evidence="2" id="KW-1185">Reference proteome</keyword>
<name>A0A5B7CKP3_PORTR</name>
<gene>
    <name evidence="1" type="ORF">E2C01_002483</name>
</gene>
<dbReference type="EMBL" id="VSRR010000090">
    <property type="protein sequence ID" value="MPC09865.1"/>
    <property type="molecule type" value="Genomic_DNA"/>
</dbReference>
<sequence length="70" mass="7458">MTGTKTGAAAGEWHTYISTAATCGEHGPLRGCGLALEFVYRGEDHFRLRNSETGCDRRAVEASVSVPSKS</sequence>
<dbReference type="AlphaFoldDB" id="A0A5B7CKP3"/>
<comment type="caution">
    <text evidence="1">The sequence shown here is derived from an EMBL/GenBank/DDBJ whole genome shotgun (WGS) entry which is preliminary data.</text>
</comment>
<evidence type="ECO:0000313" key="1">
    <source>
        <dbReference type="EMBL" id="MPC09865.1"/>
    </source>
</evidence>